<dbReference type="PANTHER" id="PTHR13347:SF1">
    <property type="entry name" value="HEAT REPEAT-CONTAINING PROTEIN 3"/>
    <property type="match status" value="1"/>
</dbReference>
<feature type="compositionally biased region" description="Polar residues" evidence="2">
    <location>
        <begin position="27"/>
        <end position="36"/>
    </location>
</feature>
<dbReference type="Gene3D" id="1.25.10.10">
    <property type="entry name" value="Leucine-rich Repeat Variant"/>
    <property type="match status" value="1"/>
</dbReference>
<dbReference type="InterPro" id="IPR057990">
    <property type="entry name" value="TPR_SYO1"/>
</dbReference>
<evidence type="ECO:0000313" key="4">
    <source>
        <dbReference type="EMBL" id="PWN35974.1"/>
    </source>
</evidence>
<evidence type="ECO:0000256" key="2">
    <source>
        <dbReference type="SAM" id="MobiDB-lite"/>
    </source>
</evidence>
<evidence type="ECO:0000259" key="3">
    <source>
        <dbReference type="Pfam" id="PF25567"/>
    </source>
</evidence>
<feature type="compositionally biased region" description="Acidic residues" evidence="2">
    <location>
        <begin position="550"/>
        <end position="563"/>
    </location>
</feature>
<gene>
    <name evidence="4" type="ORF">FA14DRAFT_160908</name>
</gene>
<feature type="region of interest" description="Disordered" evidence="2">
    <location>
        <begin position="518"/>
        <end position="568"/>
    </location>
</feature>
<feature type="compositionally biased region" description="Acidic residues" evidence="2">
    <location>
        <begin position="522"/>
        <end position="541"/>
    </location>
</feature>
<dbReference type="InParanoid" id="A0A316VF81"/>
<dbReference type="GeneID" id="37020661"/>
<dbReference type="GO" id="GO:0042273">
    <property type="term" value="P:ribosomal large subunit biogenesis"/>
    <property type="evidence" value="ECO:0007669"/>
    <property type="project" value="TreeGrafter"/>
</dbReference>
<dbReference type="InterPro" id="IPR011989">
    <property type="entry name" value="ARM-like"/>
</dbReference>
<feature type="region of interest" description="Disordered" evidence="2">
    <location>
        <begin position="1"/>
        <end position="46"/>
    </location>
</feature>
<feature type="compositionally biased region" description="Basic and acidic residues" evidence="2">
    <location>
        <begin position="220"/>
        <end position="231"/>
    </location>
</feature>
<proteinExistence type="inferred from homology"/>
<dbReference type="InterPro" id="IPR052616">
    <property type="entry name" value="SYO1-like"/>
</dbReference>
<dbReference type="EMBL" id="KZ819603">
    <property type="protein sequence ID" value="PWN35974.1"/>
    <property type="molecule type" value="Genomic_DNA"/>
</dbReference>
<dbReference type="PANTHER" id="PTHR13347">
    <property type="entry name" value="HEAT REPEAT-CONTAINING PROTEIN 3"/>
    <property type="match status" value="1"/>
</dbReference>
<dbReference type="STRING" id="1280837.A0A316VF81"/>
<dbReference type="OrthoDB" id="288703at2759"/>
<dbReference type="SUPFAM" id="SSF48371">
    <property type="entry name" value="ARM repeat"/>
    <property type="match status" value="1"/>
</dbReference>
<dbReference type="GO" id="GO:0006606">
    <property type="term" value="P:protein import into nucleus"/>
    <property type="evidence" value="ECO:0007669"/>
    <property type="project" value="TreeGrafter"/>
</dbReference>
<dbReference type="InterPro" id="IPR016024">
    <property type="entry name" value="ARM-type_fold"/>
</dbReference>
<dbReference type="RefSeq" id="XP_025356276.1">
    <property type="nucleotide sequence ID" value="XM_025498880.1"/>
</dbReference>
<evidence type="ECO:0000256" key="1">
    <source>
        <dbReference type="ARBA" id="ARBA00049983"/>
    </source>
</evidence>
<dbReference type="Proteomes" id="UP000245771">
    <property type="component" value="Unassembled WGS sequence"/>
</dbReference>
<name>A0A316VF81_9BASI</name>
<evidence type="ECO:0000313" key="5">
    <source>
        <dbReference type="Proteomes" id="UP000245771"/>
    </source>
</evidence>
<accession>A0A316VF81</accession>
<protein>
    <recommendedName>
        <fullName evidence="3">SYO1-like TPR repeats domain-containing protein</fullName>
    </recommendedName>
</protein>
<dbReference type="Pfam" id="PF25567">
    <property type="entry name" value="TPR_SYO1"/>
    <property type="match status" value="1"/>
</dbReference>
<organism evidence="4 5">
    <name type="scientific">Meira miltonrushii</name>
    <dbReference type="NCBI Taxonomy" id="1280837"/>
    <lineage>
        <taxon>Eukaryota</taxon>
        <taxon>Fungi</taxon>
        <taxon>Dikarya</taxon>
        <taxon>Basidiomycota</taxon>
        <taxon>Ustilaginomycotina</taxon>
        <taxon>Exobasidiomycetes</taxon>
        <taxon>Exobasidiales</taxon>
        <taxon>Brachybasidiaceae</taxon>
        <taxon>Meira</taxon>
    </lineage>
</organism>
<comment type="similarity">
    <text evidence="1">Belongs to the nuclear import and ribosome assembly adapter family.</text>
</comment>
<dbReference type="GO" id="GO:0051082">
    <property type="term" value="F:unfolded protein binding"/>
    <property type="evidence" value="ECO:0007669"/>
    <property type="project" value="TreeGrafter"/>
</dbReference>
<feature type="domain" description="SYO1-like TPR repeats" evidence="3">
    <location>
        <begin position="866"/>
        <end position="940"/>
    </location>
</feature>
<feature type="region of interest" description="Disordered" evidence="2">
    <location>
        <begin position="172"/>
        <end position="238"/>
    </location>
</feature>
<sequence length="943" mass="101674">MPKSRFNAVREKARASRHNPLNRKDGSSNQDGNTDQMDAPLTLKPITGQNGNADVLPVLKALPLPNATSSSSHEDALWALTSLNGFWSTKALRNELLAPKHDIVSRILVQLQNGGERPIEVRDAASGCLRNLCIEAAGKARKALESKDSINICIAEICDVARALSLVEGDGNETVPERRLQNSTPQSFLNKPKEDMNRKERRHAAKAEAAAAKKQGQGVGKEESSTAKAENDSMNEDSTPAIAAQDDHTAIRCSHLNNIAAVIWCLAEMSPQAADECGRAAAILGRIFSQATRQGVEALNNLQKGGANGTVDHSANGKVDVGKKDQKVIDKAWIEASTTCLNALVTLSDSNAHACAALVGISKPELMSAIKGKGKVAVIIDEEELTRVEGQKNVQSLCCAVEALYQYRPDSITKPEGRQLVANGLLALAALRNIQSSLPLQLRKTVKVETTTGQVDTLSNYESSVALAAIQQTLLQYVSTGTKAEDASNVNLALEVLAELVGDRERWNVYAPSSAVSKTDDLAVDEDESEDEEMDVEEGDGAEGGSSSEGVEDEEMILEEEESGPTTNGTIVDFHKTQIAKTFSPSLLEPLCKLAFDIDSNSAALTDNSGDATSATIERGVAIRALSVLGNAILVLASYAQPPPSQPVEDATHKKRIASFQKWLSEQNDMTGRLWRWSFEMACRAAASPIVAVDEASQSSNENVRAACVEGKRIIESSLGIMWSLTRCFEGVEGPQSNQILLLDNTQFAQDPHCIVAGSGTGVIESVMAAYKGSTQDAKATSQEGESTLSISDPTTWASTDGIRVHCLGLLSTLCRQGHVWQAHLSKIVTLLEKVLEALPPRNAQKGTQATLASLEVRDWTSYDGMVIAVNGLIDTFADETKPWDQQYKTLKLHGKLKRHSAEIRHAARSIDKRKQASLRIAADEAWENLMGFLSYRESVKAT</sequence>
<keyword evidence="5" id="KW-1185">Reference proteome</keyword>
<dbReference type="AlphaFoldDB" id="A0A316VF81"/>
<reference evidence="4 5" key="1">
    <citation type="journal article" date="2018" name="Mol. Biol. Evol.">
        <title>Broad Genomic Sampling Reveals a Smut Pathogenic Ancestry of the Fungal Clade Ustilaginomycotina.</title>
        <authorList>
            <person name="Kijpornyongpan T."/>
            <person name="Mondo S.J."/>
            <person name="Barry K."/>
            <person name="Sandor L."/>
            <person name="Lee J."/>
            <person name="Lipzen A."/>
            <person name="Pangilinan J."/>
            <person name="LaButti K."/>
            <person name="Hainaut M."/>
            <person name="Henrissat B."/>
            <person name="Grigoriev I.V."/>
            <person name="Spatafora J.W."/>
            <person name="Aime M.C."/>
        </authorList>
    </citation>
    <scope>NUCLEOTIDE SEQUENCE [LARGE SCALE GENOMIC DNA]</scope>
    <source>
        <strain evidence="4 5">MCA 3882</strain>
    </source>
</reference>